<keyword evidence="2" id="KW-0472">Membrane</keyword>
<evidence type="ECO:0000313" key="3">
    <source>
        <dbReference type="EMBL" id="SFU83221.1"/>
    </source>
</evidence>
<dbReference type="RefSeq" id="WP_074952242.1">
    <property type="nucleotide sequence ID" value="NZ_FPBV01000009.1"/>
</dbReference>
<name>A0A1I7JDK0_9BACL</name>
<gene>
    <name evidence="3" type="ORF">SAMN05421543_109131</name>
</gene>
<feature type="compositionally biased region" description="Low complexity" evidence="1">
    <location>
        <begin position="276"/>
        <end position="295"/>
    </location>
</feature>
<feature type="region of interest" description="Disordered" evidence="1">
    <location>
        <begin position="38"/>
        <end position="58"/>
    </location>
</feature>
<dbReference type="STRING" id="392015.SAMN05421543_109131"/>
<evidence type="ECO:0000313" key="4">
    <source>
        <dbReference type="Proteomes" id="UP000183508"/>
    </source>
</evidence>
<reference evidence="4" key="1">
    <citation type="submission" date="2016-10" db="EMBL/GenBank/DDBJ databases">
        <authorList>
            <person name="Varghese N."/>
        </authorList>
    </citation>
    <scope>NUCLEOTIDE SEQUENCE [LARGE SCALE GENOMIC DNA]</scope>
    <source>
        <strain evidence="4">DSM 17980</strain>
    </source>
</reference>
<dbReference type="Proteomes" id="UP000183508">
    <property type="component" value="Unassembled WGS sequence"/>
</dbReference>
<sequence length="325" mass="35123">MERKQRRTGRRILAFVTVVTAVQIGTFYHYNAILAGAQPSGDRQTSQAPSPPDDSAKQQLAKLKQLHPTLAVSDDGRYAAYADDSHQVHVVELGKPDEVASVQMKAPVVYLKWVQDSALFVGEKFDAGSDHRLALATIDVSTQTVRLIQTFTRLYATTTFKDIEFSDTTNDIYVLIGSSQSDQVYHFNIMSEMSQVPLGGRRIDRIAVSETTNDLYVQDFAEGTHNVLVYNSKSGLTLIRRNAALLRAVDNDLYYAVLNDSGEATAVYRYAPPAAPASTGNATDAGTASGSGTSSLVKTLDAPVDPAAIQVSDDGTISIQSANPS</sequence>
<keyword evidence="4" id="KW-1185">Reference proteome</keyword>
<keyword evidence="2" id="KW-0812">Transmembrane</keyword>
<feature type="region of interest" description="Disordered" evidence="1">
    <location>
        <begin position="275"/>
        <end position="297"/>
    </location>
</feature>
<dbReference type="EMBL" id="FPBV01000009">
    <property type="protein sequence ID" value="SFU83221.1"/>
    <property type="molecule type" value="Genomic_DNA"/>
</dbReference>
<dbReference type="SUPFAM" id="SSF75011">
    <property type="entry name" value="3-carboxy-cis,cis-mucoante lactonizing enzyme"/>
    <property type="match status" value="1"/>
</dbReference>
<proteinExistence type="predicted"/>
<organism evidence="3 4">
    <name type="scientific">Alicyclobacillus macrosporangiidus</name>
    <dbReference type="NCBI Taxonomy" id="392015"/>
    <lineage>
        <taxon>Bacteria</taxon>
        <taxon>Bacillati</taxon>
        <taxon>Bacillota</taxon>
        <taxon>Bacilli</taxon>
        <taxon>Bacillales</taxon>
        <taxon>Alicyclobacillaceae</taxon>
        <taxon>Alicyclobacillus</taxon>
    </lineage>
</organism>
<evidence type="ECO:0000256" key="1">
    <source>
        <dbReference type="SAM" id="MobiDB-lite"/>
    </source>
</evidence>
<accession>A0A1I7JDK0</accession>
<feature type="transmembrane region" description="Helical" evidence="2">
    <location>
        <begin position="12"/>
        <end position="30"/>
    </location>
</feature>
<protein>
    <submittedName>
        <fullName evidence="3">Uncharacterized protein</fullName>
    </submittedName>
</protein>
<dbReference type="AlphaFoldDB" id="A0A1I7JDK0"/>
<keyword evidence="2" id="KW-1133">Transmembrane helix</keyword>
<dbReference type="OrthoDB" id="2677678at2"/>
<evidence type="ECO:0000256" key="2">
    <source>
        <dbReference type="SAM" id="Phobius"/>
    </source>
</evidence>